<dbReference type="GeneID" id="14438967"/>
<accession>L0GC51</accession>
<reference evidence="2 3" key="1">
    <citation type="journal article" date="2013" name="J. Gen. Virol.">
        <title>Discovery of diverse polyomaviruses in bats and the evolutionary history of the Polyomaviridae.</title>
        <authorList>
            <person name="Tao Y."/>
            <person name="Shi M."/>
            <person name="Conrardy C."/>
            <person name="Kuzmin I.V."/>
            <person name="Recuenco S."/>
            <person name="Agwanda B."/>
            <person name="Alvarez D.A."/>
            <person name="Ellison J.A."/>
            <person name="Gilbert A.T."/>
            <person name="Moran D."/>
            <person name="Niezgoda M."/>
            <person name="Lindblade K.A."/>
            <person name="Holmes E.C."/>
            <person name="Breiman R.F."/>
            <person name="Rupprecht C.E."/>
            <person name="Tong S."/>
        </authorList>
    </citation>
    <scope>NUCLEOTIDE SEQUENCE [LARGE SCALE GENOMIC DNA]</scope>
    <source>
        <strain evidence="2">KY157</strain>
    </source>
</reference>
<keyword evidence="3" id="KW-1185">Reference proteome</keyword>
<dbReference type="InterPro" id="IPR036869">
    <property type="entry name" value="J_dom_sf"/>
</dbReference>
<dbReference type="KEGG" id="vg:14438967"/>
<dbReference type="SUPFAM" id="SSF161240">
    <property type="entry name" value="T-antigen specific domain-like"/>
    <property type="match status" value="1"/>
</dbReference>
<feature type="domain" description="Small/middle T-antigen" evidence="1">
    <location>
        <begin position="106"/>
        <end position="184"/>
    </location>
</feature>
<evidence type="ECO:0000259" key="1">
    <source>
        <dbReference type="Pfam" id="PF02380"/>
    </source>
</evidence>
<dbReference type="InterPro" id="IPR036092">
    <property type="entry name" value="Papo_T_antigensf"/>
</dbReference>
<sequence>MDSALTSAEKKQLCSLLQIPRHCYGNFPLMKSSFKTACLRNHPDKGGDPEVMKELTCLWQKFSCSVYEMRRHFPTYDEVSAPCFTDMDFPTLADKMRCGFRILFFKGPNCLKKNTRDSLCNCVSCRLHRQHFSLKLLTKSNCLVWGQCLCLSCFLLWFGFPLTWETVGEWQKIIEHTDFQLLHLQLY</sequence>
<dbReference type="Proteomes" id="UP000141952">
    <property type="component" value="Segment"/>
</dbReference>
<dbReference type="EMBL" id="JX520664">
    <property type="protein sequence ID" value="AGA82606.1"/>
    <property type="molecule type" value="Genomic_DNA"/>
</dbReference>
<dbReference type="SUPFAM" id="SSF46565">
    <property type="entry name" value="Chaperone J-domain"/>
    <property type="match status" value="1"/>
</dbReference>
<dbReference type="Gene3D" id="1.10.287.110">
    <property type="entry name" value="DnaJ domain"/>
    <property type="match status" value="1"/>
</dbReference>
<evidence type="ECO:0000313" key="3">
    <source>
        <dbReference type="Proteomes" id="UP000141952"/>
    </source>
</evidence>
<organism evidence="2 3">
    <name type="scientific">Otomops polyomavirus KY157</name>
    <dbReference type="NCBI Taxonomy" id="2035999"/>
    <lineage>
        <taxon>Viruses</taxon>
        <taxon>Monodnaviria</taxon>
        <taxon>Shotokuvirae</taxon>
        <taxon>Cossaviricota</taxon>
        <taxon>Papovaviricetes</taxon>
        <taxon>Sepolyvirales</taxon>
        <taxon>Polyomaviridae</taxon>
        <taxon>Alphapolyomavirus</taxon>
        <taxon>Alphapolyomavirus omartiensseni</taxon>
    </lineage>
</organism>
<name>L0GC51_9POLY</name>
<dbReference type="Gene3D" id="1.20.120.1860">
    <property type="entry name" value="Small t-antigen, unique domain"/>
    <property type="match status" value="1"/>
</dbReference>
<dbReference type="InterPro" id="IPR003354">
    <property type="entry name" value="Papo_T_antigen"/>
</dbReference>
<dbReference type="RefSeq" id="YP_007346985.1">
    <property type="nucleotide sequence ID" value="NC_020071.1"/>
</dbReference>
<proteinExistence type="predicted"/>
<protein>
    <submittedName>
        <fullName evidence="2">Small T antigen</fullName>
    </submittedName>
</protein>
<dbReference type="Pfam" id="PF02380">
    <property type="entry name" value="Papo_T_antigen"/>
    <property type="match status" value="1"/>
</dbReference>
<evidence type="ECO:0000313" key="2">
    <source>
        <dbReference type="EMBL" id="AGA82606.1"/>
    </source>
</evidence>
<dbReference type="OrthoDB" id="14669at10239"/>